<sequence>MRRTKGLAVLALSAAALTVAGCATGSVGTASGGAGATVPELAPDQKVDIVFESYNLQQAGPWTDTITGLLRDFEAAHPNITVTAQPPQGAAGASGVATASSVQTQLLAGNPPDVAQLTFDTVDFAVNQLGAKNIESLVGKEAVEENFAGPHPYHPRAKVLGDWNGVTYGVPYVFSTPVLFFNASTLAKAGVPADVDLSTWPKVTEVAKKVTAATGKPALSISCAVKGGNWCMQALFKSAGGAVLSDDRSTIEFGDPASVEAVTALRAMFDAGVLANQSATAQTEAFAKGDTAMTMTSSAIQGSFIKAAQAGGWDLKAAAMPAFPGHEAVPTNSGSGLFIFSQDPAKQRAAWELITFMTSDHAYTEISSKIGYLPLRTSLTTDPAALKPWADKNPLVAPNLAQLDRLQPWMSYPGNSYVQVDDILATAIEDSVFYGKDPATTMSAAQQRAQTLLP</sequence>
<dbReference type="Gene3D" id="3.40.190.10">
    <property type="entry name" value="Periplasmic binding protein-like II"/>
    <property type="match status" value="1"/>
</dbReference>
<proteinExistence type="predicted"/>
<protein>
    <submittedName>
        <fullName evidence="2">ABC transporter substrate-binding protein</fullName>
    </submittedName>
</protein>
<organism evidence="2 3">
    <name type="scientific">Rhodococcus olei</name>
    <dbReference type="NCBI Taxonomy" id="2161675"/>
    <lineage>
        <taxon>Bacteria</taxon>
        <taxon>Bacillati</taxon>
        <taxon>Actinomycetota</taxon>
        <taxon>Actinomycetes</taxon>
        <taxon>Mycobacteriales</taxon>
        <taxon>Nocardiaceae</taxon>
        <taxon>Rhodococcus</taxon>
    </lineage>
</organism>
<evidence type="ECO:0000313" key="3">
    <source>
        <dbReference type="Proteomes" id="UP001501183"/>
    </source>
</evidence>
<keyword evidence="1" id="KW-0732">Signal</keyword>
<keyword evidence="3" id="KW-1185">Reference proteome</keyword>
<dbReference type="Pfam" id="PF13416">
    <property type="entry name" value="SBP_bac_8"/>
    <property type="match status" value="1"/>
</dbReference>
<dbReference type="CDD" id="cd14748">
    <property type="entry name" value="PBP2_UgpB"/>
    <property type="match status" value="1"/>
</dbReference>
<evidence type="ECO:0000313" key="2">
    <source>
        <dbReference type="EMBL" id="GAA4482472.1"/>
    </source>
</evidence>
<reference evidence="3" key="1">
    <citation type="journal article" date="2019" name="Int. J. Syst. Evol. Microbiol.">
        <title>The Global Catalogue of Microorganisms (GCM) 10K type strain sequencing project: providing services to taxonomists for standard genome sequencing and annotation.</title>
        <authorList>
            <consortium name="The Broad Institute Genomics Platform"/>
            <consortium name="The Broad Institute Genome Sequencing Center for Infectious Disease"/>
            <person name="Wu L."/>
            <person name="Ma J."/>
        </authorList>
    </citation>
    <scope>NUCLEOTIDE SEQUENCE [LARGE SCALE GENOMIC DNA]</scope>
    <source>
        <strain evidence="3">JCM 32206</strain>
    </source>
</reference>
<dbReference type="RefSeq" id="WP_345346985.1">
    <property type="nucleotide sequence ID" value="NZ_BAABFB010000050.1"/>
</dbReference>
<name>A0ABP8P8I8_9NOCA</name>
<dbReference type="PANTHER" id="PTHR43649">
    <property type="entry name" value="ARABINOSE-BINDING PROTEIN-RELATED"/>
    <property type="match status" value="1"/>
</dbReference>
<dbReference type="InterPro" id="IPR050490">
    <property type="entry name" value="Bact_solute-bd_prot1"/>
</dbReference>
<evidence type="ECO:0000256" key="1">
    <source>
        <dbReference type="SAM" id="SignalP"/>
    </source>
</evidence>
<dbReference type="PROSITE" id="PS51257">
    <property type="entry name" value="PROKAR_LIPOPROTEIN"/>
    <property type="match status" value="1"/>
</dbReference>
<dbReference type="SUPFAM" id="SSF53850">
    <property type="entry name" value="Periplasmic binding protein-like II"/>
    <property type="match status" value="1"/>
</dbReference>
<dbReference type="EMBL" id="BAABFB010000050">
    <property type="protein sequence ID" value="GAA4482472.1"/>
    <property type="molecule type" value="Genomic_DNA"/>
</dbReference>
<feature type="signal peptide" evidence="1">
    <location>
        <begin position="1"/>
        <end position="25"/>
    </location>
</feature>
<comment type="caution">
    <text evidence="2">The sequence shown here is derived from an EMBL/GenBank/DDBJ whole genome shotgun (WGS) entry which is preliminary data.</text>
</comment>
<feature type="chain" id="PRO_5045159018" evidence="1">
    <location>
        <begin position="26"/>
        <end position="454"/>
    </location>
</feature>
<dbReference type="Proteomes" id="UP001501183">
    <property type="component" value="Unassembled WGS sequence"/>
</dbReference>
<accession>A0ABP8P8I8</accession>
<dbReference type="InterPro" id="IPR006059">
    <property type="entry name" value="SBP"/>
</dbReference>
<gene>
    <name evidence="2" type="ORF">GCM10023094_32430</name>
</gene>